<feature type="region of interest" description="Disordered" evidence="1">
    <location>
        <begin position="1"/>
        <end position="130"/>
    </location>
</feature>
<feature type="region of interest" description="Disordered" evidence="1">
    <location>
        <begin position="175"/>
        <end position="211"/>
    </location>
</feature>
<evidence type="ECO:0000313" key="4">
    <source>
        <dbReference type="Proteomes" id="UP000431744"/>
    </source>
</evidence>
<feature type="region of interest" description="Disordered" evidence="1">
    <location>
        <begin position="481"/>
        <end position="512"/>
    </location>
</feature>
<keyword evidence="2" id="KW-0472">Membrane</keyword>
<dbReference type="Proteomes" id="UP000431744">
    <property type="component" value="Unassembled WGS sequence"/>
</dbReference>
<dbReference type="OrthoDB" id="5101002at2"/>
<feature type="compositionally biased region" description="Basic and acidic residues" evidence="1">
    <location>
        <begin position="102"/>
        <end position="122"/>
    </location>
</feature>
<feature type="compositionally biased region" description="Polar residues" evidence="1">
    <location>
        <begin position="186"/>
        <end position="211"/>
    </location>
</feature>
<feature type="transmembrane region" description="Helical" evidence="2">
    <location>
        <begin position="262"/>
        <end position="279"/>
    </location>
</feature>
<feature type="compositionally biased region" description="Low complexity" evidence="1">
    <location>
        <begin position="81"/>
        <end position="93"/>
    </location>
</feature>
<name>A0A6H9WQ39_9MICO</name>
<keyword evidence="4" id="KW-1185">Reference proteome</keyword>
<evidence type="ECO:0000256" key="1">
    <source>
        <dbReference type="SAM" id="MobiDB-lite"/>
    </source>
</evidence>
<comment type="caution">
    <text evidence="3">The sequence shown here is derived from an EMBL/GenBank/DDBJ whole genome shotgun (WGS) entry which is preliminary data.</text>
</comment>
<feature type="compositionally biased region" description="Low complexity" evidence="1">
    <location>
        <begin position="481"/>
        <end position="500"/>
    </location>
</feature>
<feature type="transmembrane region" description="Helical" evidence="2">
    <location>
        <begin position="217"/>
        <end position="250"/>
    </location>
</feature>
<keyword evidence="2" id="KW-0812">Transmembrane</keyword>
<feature type="compositionally biased region" description="Basic and acidic residues" evidence="1">
    <location>
        <begin position="1"/>
        <end position="20"/>
    </location>
</feature>
<organism evidence="3 4">
    <name type="scientific">Pseudoclavibacter endophyticus</name>
    <dbReference type="NCBI Taxonomy" id="1778590"/>
    <lineage>
        <taxon>Bacteria</taxon>
        <taxon>Bacillati</taxon>
        <taxon>Actinomycetota</taxon>
        <taxon>Actinomycetes</taxon>
        <taxon>Micrococcales</taxon>
        <taxon>Microbacteriaceae</taxon>
        <taxon>Pseudoclavibacter</taxon>
    </lineage>
</organism>
<protein>
    <submittedName>
        <fullName evidence="3">Uncharacterized protein</fullName>
    </submittedName>
</protein>
<feature type="compositionally biased region" description="Polar residues" evidence="1">
    <location>
        <begin position="44"/>
        <end position="80"/>
    </location>
</feature>
<proteinExistence type="predicted"/>
<sequence length="512" mass="52528">MTERHDRNDITGDGDGRSDDASTSERGGFGSSDYSAPKLYESSDFLSKYTSPTLPADTGSSDAEATETDTSASGEYTVSFDSSGDAASLAASDTPSSDNAGDAERATPGHADDDRQDSRDGDPDGDPDDETARRQLLEQFDSVARRLEAQGAAAAGSTATTLRIVAHRAANADAPELPAGAWTPDDGSSPTVASATSKGPHNTRESNNGTPKKSSNLTIFLAVGLLVVALFNAPGFVWPAGIVLGIAAIIQIANPTGSKSRGIVALVIIAITLVVQIVVSTGALSGGLGGGAGSGSEATLDVDANPTVEGSGNAVLDVVLPDGDGVPAVIEVTSTGETVRISEIDAEREDSWRVYTSYRQETGLAPINTSADVPTVALEIESSGDWVLTLRSVTSLRSFDETITGSKNDLVYYTGDGGDAVFTLTPDDSVSIDTYAADDDWWFSNGGITSFTRPFESGPVLIQIEAYDEWAISVEPADDLAAGGAGATDAPADSADAAGGSPDEIADAVPTE</sequence>
<evidence type="ECO:0000313" key="3">
    <source>
        <dbReference type="EMBL" id="KAB1648905.1"/>
    </source>
</evidence>
<dbReference type="EMBL" id="WBJY01000001">
    <property type="protein sequence ID" value="KAB1648905.1"/>
    <property type="molecule type" value="Genomic_DNA"/>
</dbReference>
<gene>
    <name evidence="3" type="ORF">F8O04_00945</name>
</gene>
<accession>A0A6H9WQ39</accession>
<dbReference type="RefSeq" id="WP_158027459.1">
    <property type="nucleotide sequence ID" value="NZ_BMHG01000001.1"/>
</dbReference>
<reference evidence="3 4" key="1">
    <citation type="submission" date="2019-09" db="EMBL/GenBank/DDBJ databases">
        <title>Phylogeny of genus Pseudoclavibacter and closely related genus.</title>
        <authorList>
            <person name="Li Y."/>
        </authorList>
    </citation>
    <scope>NUCLEOTIDE SEQUENCE [LARGE SCALE GENOMIC DNA]</scope>
    <source>
        <strain evidence="3 4">EGI 60007</strain>
    </source>
</reference>
<evidence type="ECO:0000256" key="2">
    <source>
        <dbReference type="SAM" id="Phobius"/>
    </source>
</evidence>
<dbReference type="AlphaFoldDB" id="A0A6H9WQ39"/>
<keyword evidence="2" id="KW-1133">Transmembrane helix</keyword>